<feature type="transmembrane region" description="Helical" evidence="1">
    <location>
        <begin position="21"/>
        <end position="40"/>
    </location>
</feature>
<accession>A0A7Y0SK38</accession>
<proteinExistence type="predicted"/>
<evidence type="ECO:0000313" key="2">
    <source>
        <dbReference type="EMBL" id="NMU84648.1"/>
    </source>
</evidence>
<keyword evidence="1" id="KW-0472">Membrane</keyword>
<reference evidence="2 3" key="1">
    <citation type="submission" date="2020-04" db="EMBL/GenBank/DDBJ databases">
        <title>Whole-genome sequencing of Vibrio spp. from China reveals different genetic environments of blaCTX-M-14 among diverse lineages.</title>
        <authorList>
            <person name="Zheng Z."/>
            <person name="Ye L."/>
            <person name="Chen S."/>
        </authorList>
    </citation>
    <scope>NUCLEOTIDE SEQUENCE [LARGE SCALE GENOMIC DNA]</scope>
    <source>
        <strain evidence="2 3">Vb0551</strain>
    </source>
</reference>
<sequence>MARKQPLIEQAISGIVDVSKQFWQVSFFVTIAFALLTLFLAKNSIEMLGSSSNSPTQEAIFSSLGIVFYALPILSGVITFIFGFNALRGYCQSKYN</sequence>
<keyword evidence="1" id="KW-0812">Transmembrane</keyword>
<dbReference type="EMBL" id="JABCLB010001992">
    <property type="protein sequence ID" value="NMU84648.1"/>
    <property type="molecule type" value="Genomic_DNA"/>
</dbReference>
<name>A0A7Y0SK38_VIBPH</name>
<evidence type="ECO:0000313" key="3">
    <source>
        <dbReference type="Proteomes" id="UP000518904"/>
    </source>
</evidence>
<keyword evidence="1" id="KW-1133">Transmembrane helix</keyword>
<organism evidence="2 3">
    <name type="scientific">Vibrio parahaemolyticus</name>
    <dbReference type="NCBI Taxonomy" id="670"/>
    <lineage>
        <taxon>Bacteria</taxon>
        <taxon>Pseudomonadati</taxon>
        <taxon>Pseudomonadota</taxon>
        <taxon>Gammaproteobacteria</taxon>
        <taxon>Vibrionales</taxon>
        <taxon>Vibrionaceae</taxon>
        <taxon>Vibrio</taxon>
    </lineage>
</organism>
<evidence type="ECO:0000256" key="1">
    <source>
        <dbReference type="SAM" id="Phobius"/>
    </source>
</evidence>
<dbReference type="RefSeq" id="WP_141180089.1">
    <property type="nucleotide sequence ID" value="NZ_CP041202.1"/>
</dbReference>
<dbReference type="Proteomes" id="UP000518904">
    <property type="component" value="Unassembled WGS sequence"/>
</dbReference>
<gene>
    <name evidence="2" type="ORF">HKB16_17410</name>
</gene>
<feature type="transmembrane region" description="Helical" evidence="1">
    <location>
        <begin position="60"/>
        <end position="87"/>
    </location>
</feature>
<dbReference type="AlphaFoldDB" id="A0A7Y0SK38"/>
<protein>
    <submittedName>
        <fullName evidence="2">Uncharacterized protein</fullName>
    </submittedName>
</protein>
<comment type="caution">
    <text evidence="2">The sequence shown here is derived from an EMBL/GenBank/DDBJ whole genome shotgun (WGS) entry which is preliminary data.</text>
</comment>